<organism evidence="1 2">
    <name type="scientific">Bradyrhizobium pachyrhizi</name>
    <dbReference type="NCBI Taxonomy" id="280333"/>
    <lineage>
        <taxon>Bacteria</taxon>
        <taxon>Pseudomonadati</taxon>
        <taxon>Pseudomonadota</taxon>
        <taxon>Alphaproteobacteria</taxon>
        <taxon>Hyphomicrobiales</taxon>
        <taxon>Nitrobacteraceae</taxon>
        <taxon>Bradyrhizobium</taxon>
    </lineage>
</organism>
<accession>A0A844SH25</accession>
<protein>
    <submittedName>
        <fullName evidence="1">Uncharacterized protein</fullName>
    </submittedName>
</protein>
<gene>
    <name evidence="1" type="ORF">GPL21_06905</name>
</gene>
<comment type="caution">
    <text evidence="1">The sequence shown here is derived from an EMBL/GenBank/DDBJ whole genome shotgun (WGS) entry which is preliminary data.</text>
</comment>
<dbReference type="AlphaFoldDB" id="A0A844SH25"/>
<dbReference type="RefSeq" id="WP_157342046.1">
    <property type="nucleotide sequence ID" value="NZ_WQNF01000004.1"/>
</dbReference>
<evidence type="ECO:0000313" key="1">
    <source>
        <dbReference type="EMBL" id="MVT64835.1"/>
    </source>
</evidence>
<name>A0A844SH25_9BRAD</name>
<keyword evidence="2" id="KW-1185">Reference proteome</keyword>
<reference evidence="1 2" key="1">
    <citation type="submission" date="2019-12" db="EMBL/GenBank/DDBJ databases">
        <title>Draft genome sequences Bradyrhizobium cajani AMBPC1010, Bradyrhizobium pachyrhizi AMBPC1040 and Bradyrhizobium yuanmingense ALSPC3051, three plant growth promoting strains isolated from nodules of Cajanus cajan L. in Dominican Republic.</title>
        <authorList>
            <person name="Flores-Felix J.D."/>
            <person name="Araujo J."/>
            <person name="Diaz-Alcantara C."/>
            <person name="Gonzalez-Andres F."/>
            <person name="Velazquez E."/>
        </authorList>
    </citation>
    <scope>NUCLEOTIDE SEQUENCE [LARGE SCALE GENOMIC DNA]</scope>
    <source>
        <strain evidence="1 2">1040</strain>
    </source>
</reference>
<sequence>MDGDTLSNLQFGDPKEASTIVRVEVEAGPGRLTVFLHSESPVIWDFRGAVGRIENAFIARRRGTREVASRGLPEGVAKFPDLERCPTVIQPPWVNVNNVELYFGRAADSIAFEGKPSLLKLPAAEFETQKRLDAETYAERQIYMYHPGGFRVIDAKSVVSAVPVLEPETYPQEAGLFELVKSGAIREPKRGEVAKLIEDLRQQDPSKANDVSSRIFSVNYLITREIILPPAMFGGHLKRFLVLPGVPEPRGDVGHGCVVFLDGRRSNNGGHC</sequence>
<dbReference type="EMBL" id="WQNF01000004">
    <property type="protein sequence ID" value="MVT64835.1"/>
    <property type="molecule type" value="Genomic_DNA"/>
</dbReference>
<proteinExistence type="predicted"/>
<evidence type="ECO:0000313" key="2">
    <source>
        <dbReference type="Proteomes" id="UP000436468"/>
    </source>
</evidence>
<dbReference type="Proteomes" id="UP000436468">
    <property type="component" value="Unassembled WGS sequence"/>
</dbReference>